<feature type="transmembrane region" description="Helical" evidence="8">
    <location>
        <begin position="107"/>
        <end position="125"/>
    </location>
</feature>
<feature type="transmembrane region" description="Helical" evidence="8">
    <location>
        <begin position="256"/>
        <end position="282"/>
    </location>
</feature>
<dbReference type="Proteomes" id="UP000243904">
    <property type="component" value="Chromosome I"/>
</dbReference>
<proteinExistence type="inferred from homology"/>
<evidence type="ECO:0000256" key="2">
    <source>
        <dbReference type="ARBA" id="ARBA00010892"/>
    </source>
</evidence>
<dbReference type="GO" id="GO:0005886">
    <property type="term" value="C:plasma membrane"/>
    <property type="evidence" value="ECO:0007669"/>
    <property type="project" value="UniProtKB-SubCell"/>
</dbReference>
<feature type="transmembrane region" description="Helical" evidence="8">
    <location>
        <begin position="330"/>
        <end position="357"/>
    </location>
</feature>
<feature type="transmembrane region" description="Helical" evidence="8">
    <location>
        <begin position="377"/>
        <end position="399"/>
    </location>
</feature>
<feature type="transmembrane region" description="Helical" evidence="8">
    <location>
        <begin position="148"/>
        <end position="176"/>
    </location>
</feature>
<evidence type="ECO:0000256" key="4">
    <source>
        <dbReference type="ARBA" id="ARBA00022596"/>
    </source>
</evidence>
<feature type="transmembrane region" description="Helical" evidence="8">
    <location>
        <begin position="294"/>
        <end position="318"/>
    </location>
</feature>
<protein>
    <recommendedName>
        <fullName evidence="8">Nickel/cobalt efflux system</fullName>
    </recommendedName>
</protein>
<keyword evidence="4" id="KW-0533">Nickel</keyword>
<dbReference type="PANTHER" id="PTHR31611">
    <property type="entry name" value="HIGH-AFFINITY NICKEL TRANSPORT PROTEIN NIC1"/>
    <property type="match status" value="1"/>
</dbReference>
<gene>
    <name evidence="9" type="ORF">SAMN05444158_4211</name>
</gene>
<keyword evidence="3 8" id="KW-0813">Transport</keyword>
<dbReference type="PANTHER" id="PTHR31611:SF0">
    <property type="entry name" value="HIGH-AFFINITY NICKEL TRANSPORT PROTEIN NIC1"/>
    <property type="match status" value="1"/>
</dbReference>
<accession>A0A1H1XAI4</accession>
<evidence type="ECO:0000256" key="6">
    <source>
        <dbReference type="ARBA" id="ARBA00022989"/>
    </source>
</evidence>
<dbReference type="EMBL" id="LT629750">
    <property type="protein sequence ID" value="SDT05706.1"/>
    <property type="molecule type" value="Genomic_DNA"/>
</dbReference>
<evidence type="ECO:0000256" key="3">
    <source>
        <dbReference type="ARBA" id="ARBA00022448"/>
    </source>
</evidence>
<evidence type="ECO:0000256" key="1">
    <source>
        <dbReference type="ARBA" id="ARBA00004127"/>
    </source>
</evidence>
<dbReference type="AlphaFoldDB" id="A0A1H1XAI4"/>
<reference evidence="10" key="1">
    <citation type="submission" date="2016-10" db="EMBL/GenBank/DDBJ databases">
        <authorList>
            <person name="Varghese N."/>
            <person name="Submissions S."/>
        </authorList>
    </citation>
    <scope>NUCLEOTIDE SEQUENCE [LARGE SCALE GENOMIC DNA]</scope>
    <source>
        <strain evidence="10">GAS369</strain>
    </source>
</reference>
<evidence type="ECO:0000313" key="9">
    <source>
        <dbReference type="EMBL" id="SDT05706.1"/>
    </source>
</evidence>
<dbReference type="GO" id="GO:0015099">
    <property type="term" value="F:nickel cation transmembrane transporter activity"/>
    <property type="evidence" value="ECO:0007669"/>
    <property type="project" value="UniProtKB-UniRule"/>
</dbReference>
<evidence type="ECO:0000256" key="5">
    <source>
        <dbReference type="ARBA" id="ARBA00022692"/>
    </source>
</evidence>
<comment type="similarity">
    <text evidence="2 8">Belongs to the NiCoT transporter (TC 2.A.52) family.</text>
</comment>
<sequence length="413" mass="45013">MDCSRGHPDRRRNRGPGTKTFAAKSGAPLILDILTDYRCWRATTRAALGVCEAKVIMVVHTGSPPSTDAASWEASAFRIRVAALYVILVGANLACWIWAFVAFAHQPVLIGTAVLAYSLGLRHAIDADHIAAIDNVTRKLMQEGKRPIAVGLFFALGHSTVVVLASVAVALTAHALDGQFASYREIGGIVGTSASALFLFVIAIANLVVLFGLYRVFRSAERGVKMSEDEIEALLHQRGWLARLFRPLFRFVSRSWHLYPIGLLFALGFDTASEISLFGLSAQASNAVSSWSLLIFPFLFAAGMTLVDTTDGIVMLGAYGWAYRNPMRKLFYNLTITSVSVLVAFVVGGIETLGLIGDQFQLRGTFWNAISQLNDHFGVLGYGIIALFIASWALSFAIYRLKGYDTNPDFDCS</sequence>
<feature type="transmembrane region" description="Helical" evidence="8">
    <location>
        <begin position="196"/>
        <end position="217"/>
    </location>
</feature>
<dbReference type="NCBIfam" id="TIGR00802">
    <property type="entry name" value="nico"/>
    <property type="match status" value="1"/>
</dbReference>
<organism evidence="9 10">
    <name type="scientific">Bradyrhizobium canariense</name>
    <dbReference type="NCBI Taxonomy" id="255045"/>
    <lineage>
        <taxon>Bacteria</taxon>
        <taxon>Pseudomonadati</taxon>
        <taxon>Pseudomonadota</taxon>
        <taxon>Alphaproteobacteria</taxon>
        <taxon>Hyphomicrobiales</taxon>
        <taxon>Nitrobacteraceae</taxon>
        <taxon>Bradyrhizobium</taxon>
    </lineage>
</organism>
<keyword evidence="5 8" id="KW-0812">Transmembrane</keyword>
<evidence type="ECO:0000313" key="10">
    <source>
        <dbReference type="Proteomes" id="UP000243904"/>
    </source>
</evidence>
<evidence type="ECO:0000256" key="8">
    <source>
        <dbReference type="RuleBase" id="RU362101"/>
    </source>
</evidence>
<dbReference type="InterPro" id="IPR004688">
    <property type="entry name" value="Ni/Co_transpt"/>
</dbReference>
<evidence type="ECO:0000256" key="7">
    <source>
        <dbReference type="ARBA" id="ARBA00023136"/>
    </source>
</evidence>
<comment type="subcellular location">
    <subcellularLocation>
        <location evidence="8">Cell membrane</location>
        <topology evidence="8">Multi-pass membrane protein</topology>
    </subcellularLocation>
    <subcellularLocation>
        <location evidence="1">Endomembrane system</location>
        <topology evidence="1">Multi-pass membrane protein</topology>
    </subcellularLocation>
</comment>
<keyword evidence="10" id="KW-1185">Reference proteome</keyword>
<feature type="transmembrane region" description="Helical" evidence="8">
    <location>
        <begin position="82"/>
        <end position="101"/>
    </location>
</feature>
<dbReference type="Pfam" id="PF03824">
    <property type="entry name" value="NicO"/>
    <property type="match status" value="1"/>
</dbReference>
<keyword evidence="7 8" id="KW-0472">Membrane</keyword>
<name>A0A1H1XAI4_9BRAD</name>
<dbReference type="InterPro" id="IPR011541">
    <property type="entry name" value="Ni/Co_transpt_high_affinity"/>
</dbReference>
<dbReference type="GO" id="GO:0012505">
    <property type="term" value="C:endomembrane system"/>
    <property type="evidence" value="ECO:0007669"/>
    <property type="project" value="UniProtKB-SubCell"/>
</dbReference>
<keyword evidence="6 8" id="KW-1133">Transmembrane helix</keyword>